<feature type="domain" description="Histidine kinase" evidence="19">
    <location>
        <begin position="345"/>
        <end position="463"/>
    </location>
</feature>
<feature type="transmembrane region" description="Helical" evidence="18">
    <location>
        <begin position="161"/>
        <end position="185"/>
    </location>
</feature>
<evidence type="ECO:0000256" key="5">
    <source>
        <dbReference type="ARBA" id="ARBA00017322"/>
    </source>
</evidence>
<dbReference type="InterPro" id="IPR011712">
    <property type="entry name" value="Sig_transdc_His_kin_sub3_dim/P"/>
</dbReference>
<feature type="compositionally biased region" description="Low complexity" evidence="17">
    <location>
        <begin position="474"/>
        <end position="490"/>
    </location>
</feature>
<reference evidence="20 21" key="1">
    <citation type="journal article" date="2010" name="J. Bacteriol.">
        <title>Biochemical characterization of a novel indole prenyltransferase from Streptomyces sp. SN-593.</title>
        <authorList>
            <person name="Takahashi S."/>
            <person name="Takagi H."/>
            <person name="Toyoda A."/>
            <person name="Uramoto M."/>
            <person name="Nogawa T."/>
            <person name="Ueki M."/>
            <person name="Sakaki Y."/>
            <person name="Osada H."/>
        </authorList>
    </citation>
    <scope>NUCLEOTIDE SEQUENCE [LARGE SCALE GENOMIC DNA]</scope>
    <source>
        <strain evidence="20 21">SN-593</strain>
    </source>
</reference>
<accession>A0A7U3UUN4</accession>
<dbReference type="PIRSF" id="PIRSF037434">
    <property type="entry name" value="STHK_ChrS"/>
    <property type="match status" value="1"/>
</dbReference>
<dbReference type="InterPro" id="IPR036890">
    <property type="entry name" value="HATPase_C_sf"/>
</dbReference>
<evidence type="ECO:0000313" key="21">
    <source>
        <dbReference type="Proteomes" id="UP000595703"/>
    </source>
</evidence>
<keyword evidence="8" id="KW-0808">Transferase</keyword>
<evidence type="ECO:0000256" key="18">
    <source>
        <dbReference type="SAM" id="Phobius"/>
    </source>
</evidence>
<dbReference type="KEGG" id="arev:RVR_5394"/>
<dbReference type="CDD" id="cd16917">
    <property type="entry name" value="HATPase_UhpB-NarQ-NarX-like"/>
    <property type="match status" value="1"/>
</dbReference>
<comment type="catalytic activity">
    <reaction evidence="1">
        <text>ATP + protein L-histidine = ADP + protein N-phospho-L-histidine.</text>
        <dbReference type="EC" id="2.7.13.3"/>
    </reaction>
</comment>
<evidence type="ECO:0000256" key="12">
    <source>
        <dbReference type="ARBA" id="ARBA00023012"/>
    </source>
</evidence>
<evidence type="ECO:0000256" key="17">
    <source>
        <dbReference type="SAM" id="MobiDB-lite"/>
    </source>
</evidence>
<evidence type="ECO:0000256" key="15">
    <source>
        <dbReference type="ARBA" id="ARBA00030800"/>
    </source>
</evidence>
<reference evidence="20 21" key="3">
    <citation type="journal article" date="2011" name="Nat. Chem. Biol.">
        <title>Reveromycin A biosynthesis uses RevG and RevJ for stereospecific spiroacetal formation.</title>
        <authorList>
            <person name="Takahashi S."/>
            <person name="Toyoda A."/>
            <person name="Sekiyama Y."/>
            <person name="Takagi H."/>
            <person name="Nogawa T."/>
            <person name="Uramoto M."/>
            <person name="Suzuki R."/>
            <person name="Koshino H."/>
            <person name="Kumano T."/>
            <person name="Panthee S."/>
            <person name="Dairi T."/>
            <person name="Ishikawa J."/>
            <person name="Ikeda H."/>
            <person name="Sakaki Y."/>
            <person name="Osada H."/>
        </authorList>
    </citation>
    <scope>NUCLEOTIDE SEQUENCE [LARGE SCALE GENOMIC DNA]</scope>
    <source>
        <strain evidence="20 21">SN-593</strain>
    </source>
</reference>
<feature type="region of interest" description="Disordered" evidence="17">
    <location>
        <begin position="384"/>
        <end position="421"/>
    </location>
</feature>
<evidence type="ECO:0000256" key="16">
    <source>
        <dbReference type="SAM" id="Coils"/>
    </source>
</evidence>
<reference evidence="20 21" key="2">
    <citation type="journal article" date="2011" name="J. Antibiot.">
        <title>Furaquinocins I and J: novel polyketide isoprenoid hybrid compounds from Streptomyces reveromyceticus SN-593.</title>
        <authorList>
            <person name="Panthee S."/>
            <person name="Takahashi S."/>
            <person name="Takagi H."/>
            <person name="Nogawa T."/>
            <person name="Oowada E."/>
            <person name="Uramoto M."/>
            <person name="Osada H."/>
        </authorList>
    </citation>
    <scope>NUCLEOTIDE SEQUENCE [LARGE SCALE GENOMIC DNA]</scope>
    <source>
        <strain evidence="20 21">SN-593</strain>
    </source>
</reference>
<dbReference type="PANTHER" id="PTHR24421:SF62">
    <property type="entry name" value="SENSORY TRANSDUCTION HISTIDINE KINASE"/>
    <property type="match status" value="1"/>
</dbReference>
<evidence type="ECO:0000256" key="11">
    <source>
        <dbReference type="ARBA" id="ARBA00023004"/>
    </source>
</evidence>
<comment type="cofactor">
    <cofactor evidence="2">
        <name>[4Fe-4S] cluster</name>
        <dbReference type="ChEBI" id="CHEBI:49883"/>
    </cofactor>
</comment>
<name>A0A7U3UUN4_9ACTN</name>
<feature type="region of interest" description="Disordered" evidence="17">
    <location>
        <begin position="454"/>
        <end position="490"/>
    </location>
</feature>
<evidence type="ECO:0000313" key="20">
    <source>
        <dbReference type="EMBL" id="BBA98971.1"/>
    </source>
</evidence>
<dbReference type="Proteomes" id="UP000595703">
    <property type="component" value="Chromosome"/>
</dbReference>
<evidence type="ECO:0000256" key="13">
    <source>
        <dbReference type="ARBA" id="ARBA00023014"/>
    </source>
</evidence>
<keyword evidence="7" id="KW-0963">Cytoplasm</keyword>
<dbReference type="GO" id="GO:0016020">
    <property type="term" value="C:membrane"/>
    <property type="evidence" value="ECO:0007669"/>
    <property type="project" value="InterPro"/>
</dbReference>
<feature type="transmembrane region" description="Helical" evidence="18">
    <location>
        <begin position="125"/>
        <end position="149"/>
    </location>
</feature>
<comment type="subcellular location">
    <subcellularLocation>
        <location evidence="3">Cytoplasm</location>
    </subcellularLocation>
</comment>
<dbReference type="GO" id="GO:0000155">
    <property type="term" value="F:phosphorelay sensor kinase activity"/>
    <property type="evidence" value="ECO:0007669"/>
    <property type="project" value="InterPro"/>
</dbReference>
<evidence type="ECO:0000256" key="8">
    <source>
        <dbReference type="ARBA" id="ARBA00022679"/>
    </source>
</evidence>
<dbReference type="PANTHER" id="PTHR24421">
    <property type="entry name" value="NITRATE/NITRITE SENSOR PROTEIN NARX-RELATED"/>
    <property type="match status" value="1"/>
</dbReference>
<dbReference type="PROSITE" id="PS50109">
    <property type="entry name" value="HIS_KIN"/>
    <property type="match status" value="1"/>
</dbReference>
<keyword evidence="6" id="KW-0004">4Fe-4S</keyword>
<evidence type="ECO:0000256" key="7">
    <source>
        <dbReference type="ARBA" id="ARBA00022490"/>
    </source>
</evidence>
<gene>
    <name evidence="20" type="ORF">RVR_5394</name>
</gene>
<feature type="transmembrane region" description="Helical" evidence="18">
    <location>
        <begin position="36"/>
        <end position="58"/>
    </location>
</feature>
<evidence type="ECO:0000256" key="3">
    <source>
        <dbReference type="ARBA" id="ARBA00004496"/>
    </source>
</evidence>
<feature type="transmembrane region" description="Helical" evidence="18">
    <location>
        <begin position="95"/>
        <end position="113"/>
    </location>
</feature>
<evidence type="ECO:0000256" key="6">
    <source>
        <dbReference type="ARBA" id="ARBA00022485"/>
    </source>
</evidence>
<keyword evidence="9" id="KW-0479">Metal-binding</keyword>
<dbReference type="AlphaFoldDB" id="A0A7U3UUN4"/>
<keyword evidence="16" id="KW-0175">Coiled coil</keyword>
<keyword evidence="10 20" id="KW-0418">Kinase</keyword>
<dbReference type="SUPFAM" id="SSF55874">
    <property type="entry name" value="ATPase domain of HSP90 chaperone/DNA topoisomerase II/histidine kinase"/>
    <property type="match status" value="1"/>
</dbReference>
<dbReference type="InterPro" id="IPR050482">
    <property type="entry name" value="Sensor_HK_TwoCompSys"/>
</dbReference>
<feature type="compositionally biased region" description="Gly residues" evidence="17">
    <location>
        <begin position="464"/>
        <end position="473"/>
    </location>
</feature>
<dbReference type="GO" id="GO:0051539">
    <property type="term" value="F:4 iron, 4 sulfur cluster binding"/>
    <property type="evidence" value="ECO:0007669"/>
    <property type="project" value="UniProtKB-KW"/>
</dbReference>
<dbReference type="Pfam" id="PF02518">
    <property type="entry name" value="HATPase_c"/>
    <property type="match status" value="1"/>
</dbReference>
<feature type="coiled-coil region" evidence="16">
    <location>
        <begin position="189"/>
        <end position="223"/>
    </location>
</feature>
<reference evidence="20 21" key="4">
    <citation type="journal article" date="2020" name="Sci. Rep.">
        <title>beta-carboline chemical signals induce reveromycin production through a LuxR family regulator in Streptomyces sp. SN-593.</title>
        <authorList>
            <person name="Panthee S."/>
            <person name="Kito N."/>
            <person name="Hayashi T."/>
            <person name="Shimizu T."/>
            <person name="Ishikawa J."/>
            <person name="Hamamoto H."/>
            <person name="Osada H."/>
            <person name="Takahashi S."/>
        </authorList>
    </citation>
    <scope>NUCLEOTIDE SEQUENCE [LARGE SCALE GENOMIC DNA]</scope>
    <source>
        <strain evidence="20 21">SN-593</strain>
    </source>
</reference>
<evidence type="ECO:0000256" key="9">
    <source>
        <dbReference type="ARBA" id="ARBA00022723"/>
    </source>
</evidence>
<comment type="function">
    <text evidence="14">Member of the two-component regulatory system NreB/NreC involved in the control of dissimilatory nitrate/nitrite reduction in response to oxygen. NreB functions as a direct oxygen sensor histidine kinase which is autophosphorylated, in the absence of oxygen, probably at the conserved histidine residue, and transfers its phosphate group probably to a conserved aspartate residue of NreC. NreB/NreC activates the expression of the nitrate (narGHJI) and nitrite (nir) reductase operons, as well as the putative nitrate transporter gene narT.</text>
</comment>
<dbReference type="Gene3D" id="3.30.565.10">
    <property type="entry name" value="Histidine kinase-like ATPase, C-terminal domain"/>
    <property type="match status" value="1"/>
</dbReference>
<keyword evidence="18" id="KW-0472">Membrane</keyword>
<dbReference type="InterPro" id="IPR004358">
    <property type="entry name" value="Sig_transdc_His_kin-like_C"/>
</dbReference>
<feature type="compositionally biased region" description="Low complexity" evidence="17">
    <location>
        <begin position="398"/>
        <end position="412"/>
    </location>
</feature>
<feature type="region of interest" description="Disordered" evidence="17">
    <location>
        <begin position="1"/>
        <end position="28"/>
    </location>
</feature>
<evidence type="ECO:0000256" key="1">
    <source>
        <dbReference type="ARBA" id="ARBA00000085"/>
    </source>
</evidence>
<protein>
    <recommendedName>
        <fullName evidence="5">Oxygen sensor histidine kinase NreB</fullName>
        <ecNumber evidence="4">2.7.13.3</ecNumber>
    </recommendedName>
    <alternativeName>
        <fullName evidence="15">Nitrogen regulation protein B</fullName>
    </alternativeName>
</protein>
<dbReference type="Gene3D" id="1.20.5.1930">
    <property type="match status" value="1"/>
</dbReference>
<keyword evidence="13" id="KW-0411">Iron-sulfur</keyword>
<dbReference type="InterPro" id="IPR003594">
    <property type="entry name" value="HATPase_dom"/>
</dbReference>
<keyword evidence="18" id="KW-1133">Transmembrane helix</keyword>
<dbReference type="SMART" id="SM00387">
    <property type="entry name" value="HATPase_c"/>
    <property type="match status" value="1"/>
</dbReference>
<dbReference type="Pfam" id="PF07730">
    <property type="entry name" value="HisKA_3"/>
    <property type="match status" value="1"/>
</dbReference>
<keyword evidence="11" id="KW-0408">Iron</keyword>
<evidence type="ECO:0000256" key="2">
    <source>
        <dbReference type="ARBA" id="ARBA00001966"/>
    </source>
</evidence>
<dbReference type="EMBL" id="AP018365">
    <property type="protein sequence ID" value="BBA98971.1"/>
    <property type="molecule type" value="Genomic_DNA"/>
</dbReference>
<evidence type="ECO:0000256" key="14">
    <source>
        <dbReference type="ARBA" id="ARBA00024827"/>
    </source>
</evidence>
<feature type="transmembrane region" description="Helical" evidence="18">
    <location>
        <begin position="64"/>
        <end position="83"/>
    </location>
</feature>
<dbReference type="InterPro" id="IPR005467">
    <property type="entry name" value="His_kinase_dom"/>
</dbReference>
<dbReference type="PRINTS" id="PR00344">
    <property type="entry name" value="BCTRLSENSOR"/>
</dbReference>
<feature type="compositionally biased region" description="Gly residues" evidence="17">
    <location>
        <begin position="10"/>
        <end position="19"/>
    </location>
</feature>
<keyword evidence="18" id="KW-0812">Transmembrane</keyword>
<keyword evidence="21" id="KW-1185">Reference proteome</keyword>
<sequence length="490" mass="51016">MGYGAVRRGTGAGSGGERAVGGRESPAWASGQDERLLPLVTVVPYAILGALVVATLVVERDAGGALLIDLGLCAAAGAWMLGMFTLRPERRGRPAAMGVFFAGLVVLIGVQVLREPWFGLFTPAGYFYAFGILPWPWRLPGIAVVALESGTAQVASIPKDTAIGVTVTAVVLAVNVICMCGMAWWEWDADRKNKERITALEQAREANRRLQATLAENAGLHRQLVVQAREAGVLDERQRMAREIHDTLAQGLIGIVTQLQAAELAGDVPDRWKAHFAAANRLARESLAEARRSVDALRPQPLETAGLGEALAGVAERWSALQGVTAHVATTGTARPLESEAELALLRAAQEALANVARHARATTVTLTLGYLERDVLLEVRDDGRGFDPAAPRKRESGAVAGSGVGVEPESGAAEESGMDAETGGGFGLKAMRERIEGLAGTLRVESARGAGTTVRARVPYEPAGGGAGGAGGADEPAGVAADEPAGAGA</sequence>
<proteinExistence type="predicted"/>
<dbReference type="GO" id="GO:0046983">
    <property type="term" value="F:protein dimerization activity"/>
    <property type="evidence" value="ECO:0007669"/>
    <property type="project" value="InterPro"/>
</dbReference>
<evidence type="ECO:0000256" key="10">
    <source>
        <dbReference type="ARBA" id="ARBA00022777"/>
    </source>
</evidence>
<keyword evidence="12" id="KW-0902">Two-component regulatory system</keyword>
<dbReference type="GO" id="GO:0046872">
    <property type="term" value="F:metal ion binding"/>
    <property type="evidence" value="ECO:0007669"/>
    <property type="project" value="UniProtKB-KW"/>
</dbReference>
<evidence type="ECO:0000259" key="19">
    <source>
        <dbReference type="PROSITE" id="PS50109"/>
    </source>
</evidence>
<evidence type="ECO:0000256" key="4">
    <source>
        <dbReference type="ARBA" id="ARBA00012438"/>
    </source>
</evidence>
<dbReference type="InterPro" id="IPR017205">
    <property type="entry name" value="Sig_transdc_His_kinase_ChrS"/>
</dbReference>
<dbReference type="EC" id="2.7.13.3" evidence="4"/>
<dbReference type="GO" id="GO:0005737">
    <property type="term" value="C:cytoplasm"/>
    <property type="evidence" value="ECO:0007669"/>
    <property type="project" value="UniProtKB-SubCell"/>
</dbReference>
<feature type="compositionally biased region" description="Basic and acidic residues" evidence="17">
    <location>
        <begin position="384"/>
        <end position="397"/>
    </location>
</feature>
<organism evidence="20 21">
    <name type="scientific">Actinacidiphila reveromycinica</name>
    <dbReference type="NCBI Taxonomy" id="659352"/>
    <lineage>
        <taxon>Bacteria</taxon>
        <taxon>Bacillati</taxon>
        <taxon>Actinomycetota</taxon>
        <taxon>Actinomycetes</taxon>
        <taxon>Kitasatosporales</taxon>
        <taxon>Streptomycetaceae</taxon>
        <taxon>Actinacidiphila</taxon>
    </lineage>
</organism>